<evidence type="ECO:0000313" key="1">
    <source>
        <dbReference type="EMBL" id="BAE88563.1"/>
    </source>
</evidence>
<proteinExistence type="evidence at transcript level"/>
<reference evidence="1" key="1">
    <citation type="journal article" date="2007" name="PLoS Biol.">
        <title>Rate of evolution in brain-expressed genes in humans and other primates.</title>
        <authorList>
            <person name="Wang H.-Y."/>
            <person name="Chien H.-C."/>
            <person name="Osada N."/>
            <person name="Hashimoto K."/>
            <person name="Sugano S."/>
            <person name="Gojobori T."/>
            <person name="Chou C.-K."/>
            <person name="Tsai S.-F."/>
            <person name="Wu C.-I."/>
            <person name="Shen C.-K.J."/>
        </authorList>
    </citation>
    <scope>NUCLEOTIDE SEQUENCE</scope>
</reference>
<protein>
    <submittedName>
        <fullName evidence="1">Macaca fascicularis brain cDNA, clone: QccE-21331</fullName>
    </submittedName>
</protein>
<organism evidence="1">
    <name type="scientific">Macaca fascicularis</name>
    <name type="common">Crab-eating macaque</name>
    <name type="synonym">Cynomolgus monkey</name>
    <dbReference type="NCBI Taxonomy" id="9541"/>
    <lineage>
        <taxon>Eukaryota</taxon>
        <taxon>Metazoa</taxon>
        <taxon>Chordata</taxon>
        <taxon>Craniata</taxon>
        <taxon>Vertebrata</taxon>
        <taxon>Euteleostomi</taxon>
        <taxon>Mammalia</taxon>
        <taxon>Eutheria</taxon>
        <taxon>Euarchontoglires</taxon>
        <taxon>Primates</taxon>
        <taxon>Haplorrhini</taxon>
        <taxon>Catarrhini</taxon>
        <taxon>Cercopithecidae</taxon>
        <taxon>Cercopithecinae</taxon>
        <taxon>Macaca</taxon>
    </lineage>
</organism>
<sequence>MPIVLFCILFDLELDTSTYIYCIFAGRKVDIIERAWQ</sequence>
<name>I7GAF6_MACFA</name>
<accession>I7GAF6</accession>
<dbReference type="AlphaFoldDB" id="I7GAF6"/>
<dbReference type="EMBL" id="AB171500">
    <property type="protein sequence ID" value="BAE88563.1"/>
    <property type="molecule type" value="mRNA"/>
</dbReference>